<protein>
    <submittedName>
        <fullName evidence="1">Uncharacterized protein</fullName>
    </submittedName>
</protein>
<dbReference type="AlphaFoldDB" id="A0A7L5BRE9"/>
<accession>A0A7L5BRE9</accession>
<evidence type="ECO:0000313" key="2">
    <source>
        <dbReference type="Proteomes" id="UP000464865"/>
    </source>
</evidence>
<evidence type="ECO:0000313" key="1">
    <source>
        <dbReference type="EMBL" id="QIB41509.1"/>
    </source>
</evidence>
<dbReference type="Proteomes" id="UP000464865">
    <property type="component" value="Plasmid p6"/>
</dbReference>
<dbReference type="KEGG" id="roy:G3A56_27310"/>
<keyword evidence="2" id="KW-1185">Reference proteome</keyword>
<name>A0A7L5BRE9_9HYPH</name>
<gene>
    <name evidence="1" type="ORF">G3A56_27310</name>
</gene>
<dbReference type="RefSeq" id="WP_164056976.1">
    <property type="nucleotide sequence ID" value="NZ_CP048638.1"/>
</dbReference>
<sequence>MNAKKTDADEQQRAKTGRRPVVKDAIATFVANLTADADDYADLWEKEWETFADKSVSTRNIYASRYRNAIREAYVTITRRCTSLRSSTALTIHSARLNLAALAAQGDPRR</sequence>
<organism evidence="1 2">
    <name type="scientific">Rhizobium oryzihabitans</name>
    <dbReference type="NCBI Taxonomy" id="2267833"/>
    <lineage>
        <taxon>Bacteria</taxon>
        <taxon>Pseudomonadati</taxon>
        <taxon>Pseudomonadota</taxon>
        <taxon>Alphaproteobacteria</taxon>
        <taxon>Hyphomicrobiales</taxon>
        <taxon>Rhizobiaceae</taxon>
        <taxon>Rhizobium/Agrobacterium group</taxon>
        <taxon>Rhizobium</taxon>
    </lineage>
</organism>
<keyword evidence="1" id="KW-0614">Plasmid</keyword>
<proteinExistence type="predicted"/>
<reference evidence="1 2" key="1">
    <citation type="submission" date="2020-02" db="EMBL/GenBank/DDBJ databases">
        <title>Plant-Promoting Endophytic Bacterium Rhizobium oryzihabitans sp. nov., Isolated from the Root of Rice.</title>
        <authorList>
            <person name="zhao J."/>
            <person name="Zhang G."/>
        </authorList>
    </citation>
    <scope>NUCLEOTIDE SEQUENCE [LARGE SCALE GENOMIC DNA]</scope>
    <source>
        <strain evidence="1 2">M15</strain>
        <plasmid evidence="1 2">p6</plasmid>
    </source>
</reference>
<dbReference type="Gene3D" id="6.10.140.1780">
    <property type="match status" value="1"/>
</dbReference>
<dbReference type="EMBL" id="CP048638">
    <property type="protein sequence ID" value="QIB41509.1"/>
    <property type="molecule type" value="Genomic_DNA"/>
</dbReference>
<geneLocation type="plasmid" evidence="1 2">
    <name>p6</name>
</geneLocation>